<dbReference type="Gene3D" id="3.30.530.20">
    <property type="match status" value="1"/>
</dbReference>
<evidence type="ECO:0000313" key="1">
    <source>
        <dbReference type="EMBL" id="MBS2097834.1"/>
    </source>
</evidence>
<dbReference type="RefSeq" id="WP_212214792.1">
    <property type="nucleotide sequence ID" value="NZ_JAGUCO010000003.1"/>
</dbReference>
<sequence>MRHIFIISILLLILSCNQSKKEIESTSQHFQFEISAILKGSPVEIYDHLTGDISPWWDHTFSDKPLKLYIEAKPGGGFYEIFDESGDGIRHAVVTGAQRGKLLRMEGPLGLAGHALTLVTTYNLTMEQDSTLLEVQVHGSGEFEEEWPDLIKSVWRHFIIDRFKPYWEQNFNQ</sequence>
<dbReference type="PROSITE" id="PS51257">
    <property type="entry name" value="PROKAR_LIPOPROTEIN"/>
    <property type="match status" value="1"/>
</dbReference>
<comment type="caution">
    <text evidence="1">The sequence shown here is derived from an EMBL/GenBank/DDBJ whole genome shotgun (WGS) entry which is preliminary data.</text>
</comment>
<gene>
    <name evidence="1" type="ORF">KEM10_06045</name>
</gene>
<proteinExistence type="predicted"/>
<dbReference type="EMBL" id="JAGUCO010000003">
    <property type="protein sequence ID" value="MBS2097834.1"/>
    <property type="molecule type" value="Genomic_DNA"/>
</dbReference>
<evidence type="ECO:0000313" key="2">
    <source>
        <dbReference type="Proteomes" id="UP000708576"/>
    </source>
</evidence>
<reference evidence="1 2" key="1">
    <citation type="journal article" date="2015" name="Int. J. Syst. Evol. Microbiol.">
        <title>Carboxylicivirga linearis sp. nov., isolated from a sea cucumber culture pond.</title>
        <authorList>
            <person name="Wang F.Q."/>
            <person name="Zhou Y.X."/>
            <person name="Lin X.Z."/>
            <person name="Chen G.J."/>
            <person name="Du Z.J."/>
        </authorList>
    </citation>
    <scope>NUCLEOTIDE SEQUENCE [LARGE SCALE GENOMIC DNA]</scope>
    <source>
        <strain evidence="1 2">FB218</strain>
    </source>
</reference>
<accession>A0ABS5JSI6</accession>
<evidence type="ECO:0008006" key="3">
    <source>
        <dbReference type="Google" id="ProtNLM"/>
    </source>
</evidence>
<organism evidence="1 2">
    <name type="scientific">Carboxylicivirga linearis</name>
    <dbReference type="NCBI Taxonomy" id="1628157"/>
    <lineage>
        <taxon>Bacteria</taxon>
        <taxon>Pseudomonadati</taxon>
        <taxon>Bacteroidota</taxon>
        <taxon>Bacteroidia</taxon>
        <taxon>Marinilabiliales</taxon>
        <taxon>Marinilabiliaceae</taxon>
        <taxon>Carboxylicivirga</taxon>
    </lineage>
</organism>
<dbReference type="SUPFAM" id="SSF55961">
    <property type="entry name" value="Bet v1-like"/>
    <property type="match status" value="1"/>
</dbReference>
<keyword evidence="2" id="KW-1185">Reference proteome</keyword>
<dbReference type="InterPro" id="IPR023393">
    <property type="entry name" value="START-like_dom_sf"/>
</dbReference>
<protein>
    <recommendedName>
        <fullName evidence="3">SRPBCC domain-containing protein</fullName>
    </recommendedName>
</protein>
<name>A0ABS5JSI6_9BACT</name>
<dbReference type="Proteomes" id="UP000708576">
    <property type="component" value="Unassembled WGS sequence"/>
</dbReference>